<evidence type="ECO:0000256" key="2">
    <source>
        <dbReference type="ARBA" id="ARBA00006899"/>
    </source>
</evidence>
<protein>
    <recommendedName>
        <fullName evidence="11">Rrn7/TAF1B C-terminal cyclin domain-containing protein</fullName>
    </recommendedName>
</protein>
<sequence length="1187" mass="137608">MDACLNCGGTEFHAEAGFYYCNECHMQNETKKEQDVEFTHDAKTRMTSTRIQQAKKALDEEDRRLTSWEKYNFILIGLTNELIQVGAKENLKVVVAQLWSAYLAKLEVAFVSTNREARPKLSKKFDKRDAEIIYQKVFEKKKKKKTKYAGSVTSGSSASTSTSVRQVARRKRLLADSDYKSQVSSTTEAESSVASQVSDGELSDGSNTSSKSGPKGRGRLQFNALAREEIKSVTEKAKKVRKKFRKKFIATSQSLTSRYGPDIITPIKLWALLYLALRINNEDIHVSDIMRFIRDGHLSYYKLDHFIPSDVTFTKKEAVRMNTFRMLHHASLIPPIERLKKSLQIWKFPEPNLLTLIKKYCTELQLPNGVVQYAERILAKWPPGHNFDNKKYHKFPNYEAKAMAIVIVVMKMLFGLDGVTENEMSRVIERINEVAEERRILDARLFSFREWQRYIQCRRRTLINEHFPSKLQYEPFSLGNSHLYVNFQQSLDDKRDQPIIGDMKHNYTPTVLLDSMVDSIHEMANNLSDPKPSKVFTPSFTPQHSYLQQLLEDTKDTERTLPSILLQDFPNTKIGYIKNPESLKELAAQCDIELNIVYNSASYVRKVMQVFEPLTPKITLMQGLKKIHNNLTLVEAPTNKTISQMSDDPSDYLYRKRPGKILLETKKQRLFNKMMKLYKEQRLILEKELYEQNNETIQVSTTEESNQTIQEKSPEESEIIQDEFYEESNKINQDNDYFGFGQLLPNGKLKIPEGDSDSDDPPEKEDKFGNILLSRFEKQSMVNPIPNPWDAKKRFRNPWYETVKHNRPRPHPLVPYSRWYKKKIEALNAAEEKTKNTESAVEIIEPESTMSDTVVIAVNDNQNKENGVVEEENEGTIIFLSEDKKNETSIENIDLNEIPILILDDNIEVETTIVNKNTEIEATIIENKNTDIETTIKNKNTKIKTIKNKNTEIETTIKNKNTGIENKNTNEALVEILDENEMQIDFEAIEHKIEIDIKNVATIEINEPEAVELSDDVDDIIINDESAKETDDNPAPEKDKDKYKEVIINDDSSDDEVSILAESIDSRPDANQKDSLPEKELLTLFIPYKQYWLLRISGFHETMLKHFRLLEREFPANFRWLFRECVNIIEVAPQVLYKEICLVESYYTDVLAPDEHMEKCEEYNTKWFRSKCNRTHITRRWTTGTDK</sequence>
<proteinExistence type="inferred from homology"/>
<dbReference type="GO" id="GO:0005668">
    <property type="term" value="C:RNA polymerase transcription factor SL1 complex"/>
    <property type="evidence" value="ECO:0007669"/>
    <property type="project" value="TreeGrafter"/>
</dbReference>
<evidence type="ECO:0000256" key="9">
    <source>
        <dbReference type="ARBA" id="ARBA00023242"/>
    </source>
</evidence>
<dbReference type="GO" id="GO:0070860">
    <property type="term" value="C:RNA polymerase I core factor complex"/>
    <property type="evidence" value="ECO:0007669"/>
    <property type="project" value="InterPro"/>
</dbReference>
<dbReference type="PANTHER" id="PTHR31576">
    <property type="entry name" value="TATA BOX-BINDING PROTEIN-ASSOCIATED FACTOR RNA POLYMERASE I SUBUNIT B"/>
    <property type="match status" value="1"/>
</dbReference>
<gene>
    <name evidence="12" type="ORF">KQX54_014205</name>
</gene>
<keyword evidence="13" id="KW-1185">Reference proteome</keyword>
<dbReference type="EMBL" id="JAHXZJ010000747">
    <property type="protein sequence ID" value="KAH0558069.1"/>
    <property type="molecule type" value="Genomic_DNA"/>
</dbReference>
<keyword evidence="8" id="KW-0804">Transcription</keyword>
<name>A0AAV7ITY2_COTGL</name>
<keyword evidence="4" id="KW-0863">Zinc-finger</keyword>
<evidence type="ECO:0000256" key="4">
    <source>
        <dbReference type="ARBA" id="ARBA00022771"/>
    </source>
</evidence>
<evidence type="ECO:0000256" key="5">
    <source>
        <dbReference type="ARBA" id="ARBA00022833"/>
    </source>
</evidence>
<dbReference type="InterPro" id="IPR048538">
    <property type="entry name" value="Rrn7_cyclin_C"/>
</dbReference>
<evidence type="ECO:0000313" key="13">
    <source>
        <dbReference type="Proteomes" id="UP000826195"/>
    </source>
</evidence>
<dbReference type="AlphaFoldDB" id="A0AAV7ITY2"/>
<feature type="domain" description="Rrn7/TAF1B C-terminal cyclin" evidence="11">
    <location>
        <begin position="341"/>
        <end position="473"/>
    </location>
</feature>
<keyword evidence="6" id="KW-0805">Transcription regulation</keyword>
<feature type="compositionally biased region" description="Low complexity" evidence="10">
    <location>
        <begin position="185"/>
        <end position="196"/>
    </location>
</feature>
<accession>A0AAV7ITY2</accession>
<feature type="region of interest" description="Disordered" evidence="10">
    <location>
        <begin position="748"/>
        <end position="767"/>
    </location>
</feature>
<keyword evidence="5" id="KW-0862">Zinc</keyword>
<comment type="similarity">
    <text evidence="2">Belongs to the RRN7/TAF1B family.</text>
</comment>
<feature type="compositionally biased region" description="Basic and acidic residues" evidence="10">
    <location>
        <begin position="1025"/>
        <end position="1044"/>
    </location>
</feature>
<dbReference type="PANTHER" id="PTHR31576:SF2">
    <property type="entry name" value="TATA BOX-BINDING PROTEIN-ASSOCIATED FACTOR RNA POLYMERASE I SUBUNIT B"/>
    <property type="match status" value="1"/>
</dbReference>
<keyword evidence="9" id="KW-0539">Nucleus</keyword>
<evidence type="ECO:0000256" key="10">
    <source>
        <dbReference type="SAM" id="MobiDB-lite"/>
    </source>
</evidence>
<feature type="compositionally biased region" description="Acidic residues" evidence="10">
    <location>
        <begin position="754"/>
        <end position="763"/>
    </location>
</feature>
<evidence type="ECO:0000256" key="8">
    <source>
        <dbReference type="ARBA" id="ARBA00023163"/>
    </source>
</evidence>
<dbReference type="GO" id="GO:0042790">
    <property type="term" value="P:nucleolar large rRNA transcription by RNA polymerase I"/>
    <property type="evidence" value="ECO:0007669"/>
    <property type="project" value="TreeGrafter"/>
</dbReference>
<organism evidence="12 13">
    <name type="scientific">Cotesia glomerata</name>
    <name type="common">Lepidopteran parasitic wasp</name>
    <name type="synonym">Apanteles glomeratus</name>
    <dbReference type="NCBI Taxonomy" id="32391"/>
    <lineage>
        <taxon>Eukaryota</taxon>
        <taxon>Metazoa</taxon>
        <taxon>Ecdysozoa</taxon>
        <taxon>Arthropoda</taxon>
        <taxon>Hexapoda</taxon>
        <taxon>Insecta</taxon>
        <taxon>Pterygota</taxon>
        <taxon>Neoptera</taxon>
        <taxon>Endopterygota</taxon>
        <taxon>Hymenoptera</taxon>
        <taxon>Apocrita</taxon>
        <taxon>Ichneumonoidea</taxon>
        <taxon>Braconidae</taxon>
        <taxon>Microgastrinae</taxon>
        <taxon>Cotesia</taxon>
    </lineage>
</organism>
<evidence type="ECO:0000256" key="3">
    <source>
        <dbReference type="ARBA" id="ARBA00022723"/>
    </source>
</evidence>
<evidence type="ECO:0000259" key="11">
    <source>
        <dbReference type="Pfam" id="PF20645"/>
    </source>
</evidence>
<keyword evidence="7" id="KW-0238">DNA-binding</keyword>
<dbReference type="Proteomes" id="UP000826195">
    <property type="component" value="Unassembled WGS sequence"/>
</dbReference>
<reference evidence="12 13" key="1">
    <citation type="journal article" date="2021" name="J. Hered.">
        <title>A chromosome-level genome assembly of the parasitoid wasp, Cotesia glomerata (Hymenoptera: Braconidae).</title>
        <authorList>
            <person name="Pinto B.J."/>
            <person name="Weis J.J."/>
            <person name="Gamble T."/>
            <person name="Ode P.J."/>
            <person name="Paul R."/>
            <person name="Zaspel J.M."/>
        </authorList>
    </citation>
    <scope>NUCLEOTIDE SEQUENCE [LARGE SCALE GENOMIC DNA]</scope>
    <source>
        <strain evidence="12">CgM1</strain>
    </source>
</reference>
<evidence type="ECO:0000256" key="6">
    <source>
        <dbReference type="ARBA" id="ARBA00023015"/>
    </source>
</evidence>
<comment type="subcellular location">
    <subcellularLocation>
        <location evidence="1">Nucleus</location>
        <location evidence="1">Nucleolus</location>
    </subcellularLocation>
</comment>
<dbReference type="GO" id="GO:0008270">
    <property type="term" value="F:zinc ion binding"/>
    <property type="evidence" value="ECO:0007669"/>
    <property type="project" value="UniProtKB-KW"/>
</dbReference>
<dbReference type="InterPro" id="IPR033599">
    <property type="entry name" value="TAF1B/Rrn7"/>
</dbReference>
<evidence type="ECO:0000256" key="7">
    <source>
        <dbReference type="ARBA" id="ARBA00023125"/>
    </source>
</evidence>
<dbReference type="GO" id="GO:0001164">
    <property type="term" value="F:RNA polymerase I core promoter sequence-specific DNA binding"/>
    <property type="evidence" value="ECO:0007669"/>
    <property type="project" value="InterPro"/>
</dbReference>
<dbReference type="Pfam" id="PF20645">
    <property type="entry name" value="Rrn7_cyclin_C"/>
    <property type="match status" value="1"/>
</dbReference>
<comment type="caution">
    <text evidence="12">The sequence shown here is derived from an EMBL/GenBank/DDBJ whole genome shotgun (WGS) entry which is preliminary data.</text>
</comment>
<feature type="region of interest" description="Disordered" evidence="10">
    <location>
        <begin position="1024"/>
        <end position="1044"/>
    </location>
</feature>
<keyword evidence="3" id="KW-0479">Metal-binding</keyword>
<feature type="region of interest" description="Disordered" evidence="10">
    <location>
        <begin position="185"/>
        <end position="218"/>
    </location>
</feature>
<evidence type="ECO:0000313" key="12">
    <source>
        <dbReference type="EMBL" id="KAH0558069.1"/>
    </source>
</evidence>
<evidence type="ECO:0000256" key="1">
    <source>
        <dbReference type="ARBA" id="ARBA00004604"/>
    </source>
</evidence>